<comment type="caution">
    <text evidence="2">The sequence shown here is derived from an EMBL/GenBank/DDBJ whole genome shotgun (WGS) entry which is preliminary data.</text>
</comment>
<evidence type="ECO:0008006" key="4">
    <source>
        <dbReference type="Google" id="ProtNLM"/>
    </source>
</evidence>
<feature type="signal peptide" evidence="1">
    <location>
        <begin position="1"/>
        <end position="21"/>
    </location>
</feature>
<name>A0A0K8P797_PISS1</name>
<keyword evidence="1" id="KW-0732">Signal</keyword>
<dbReference type="EMBL" id="BBYR01000079">
    <property type="protein sequence ID" value="GAP38538.1"/>
    <property type="molecule type" value="Genomic_DNA"/>
</dbReference>
<dbReference type="Proteomes" id="UP000037660">
    <property type="component" value="Unassembled WGS sequence"/>
</dbReference>
<proteinExistence type="predicted"/>
<organism evidence="2 3">
    <name type="scientific">Piscinibacter sakaiensis</name>
    <name type="common">Ideonella sakaiensis</name>
    <dbReference type="NCBI Taxonomy" id="1547922"/>
    <lineage>
        <taxon>Bacteria</taxon>
        <taxon>Pseudomonadati</taxon>
        <taxon>Pseudomonadota</taxon>
        <taxon>Betaproteobacteria</taxon>
        <taxon>Burkholderiales</taxon>
        <taxon>Sphaerotilaceae</taxon>
        <taxon>Piscinibacter</taxon>
    </lineage>
</organism>
<feature type="chain" id="PRO_5005513795" description="Molybdopterin-binding oxidoreductase" evidence="1">
    <location>
        <begin position="22"/>
        <end position="345"/>
    </location>
</feature>
<dbReference type="AlphaFoldDB" id="A0A0K8P797"/>
<reference evidence="3" key="1">
    <citation type="submission" date="2015-07" db="EMBL/GenBank/DDBJ databases">
        <title>Discovery of a poly(ethylene terephthalate assimilation.</title>
        <authorList>
            <person name="Yoshida S."/>
            <person name="Hiraga K."/>
            <person name="Takehana T."/>
            <person name="Taniguchi I."/>
            <person name="Yamaji H."/>
            <person name="Maeda Y."/>
            <person name="Toyohara K."/>
            <person name="Miyamoto K."/>
            <person name="Kimura Y."/>
            <person name="Oda K."/>
        </authorList>
    </citation>
    <scope>NUCLEOTIDE SEQUENCE [LARGE SCALE GENOMIC DNA]</scope>
    <source>
        <strain evidence="3">NBRC 110686 / TISTR 2288 / 201-F6</strain>
    </source>
</reference>
<dbReference type="RefSeq" id="WP_231638253.1">
    <property type="nucleotide sequence ID" value="NZ_BBYR01000079.1"/>
</dbReference>
<evidence type="ECO:0000313" key="2">
    <source>
        <dbReference type="EMBL" id="GAP38538.1"/>
    </source>
</evidence>
<protein>
    <recommendedName>
        <fullName evidence="4">Molybdopterin-binding oxidoreductase</fullName>
    </recommendedName>
</protein>
<evidence type="ECO:0000256" key="1">
    <source>
        <dbReference type="SAM" id="SignalP"/>
    </source>
</evidence>
<dbReference type="PROSITE" id="PS51257">
    <property type="entry name" value="PROKAR_LIPOPROTEIN"/>
    <property type="match status" value="1"/>
</dbReference>
<dbReference type="STRING" id="1547922.ISF6_4996"/>
<gene>
    <name evidence="2" type="ORF">ISF6_4996</name>
</gene>
<sequence>MRMTTSAAARGATALLALALAACGGGDEAAALTLAGSVARPASFTAAELKARYTEVTQDVSYLAGTTPQRRTYLGVPLFDTVQDALATDNNTPGTTNTGNVGRRLVEHYVLATASDGYQVAFALGELSPSFGGAPAPGQPLIAYAQRVEGSVTPLDTLTDGPFRITAPGDLRGGRYASNVTRLDVGVPPATPQSGARPGGPSSAVVVNGKVRSARSFGIADLKALPPKTASYNGTVYRGAGLYELLANTVGLSTSSTGRNNAVLSLYAVVTATDGFRAVVSLGEIHPNFGNRPAIVAYETEAGGGLGSAGALRLVIARNAGTPETMGARQVSNVAEIQVFEAGTP</sequence>
<evidence type="ECO:0000313" key="3">
    <source>
        <dbReference type="Proteomes" id="UP000037660"/>
    </source>
</evidence>
<reference evidence="2 3" key="2">
    <citation type="journal article" date="2016" name="Science">
        <title>A bacterium that degrades and assimilates poly(ethylene terephthalate).</title>
        <authorList>
            <person name="Yoshida S."/>
            <person name="Hiraga K."/>
            <person name="Takehana T."/>
            <person name="Taniguchi I."/>
            <person name="Yamaji H."/>
            <person name="Maeda Y."/>
            <person name="Toyohara K."/>
            <person name="Miyamoto K."/>
            <person name="Kimura Y."/>
            <person name="Oda K."/>
        </authorList>
    </citation>
    <scope>NUCLEOTIDE SEQUENCE [LARGE SCALE GENOMIC DNA]</scope>
    <source>
        <strain evidence="3">NBRC 110686 / TISTR 2288 / 201-F6</strain>
    </source>
</reference>
<keyword evidence="3" id="KW-1185">Reference proteome</keyword>
<accession>A0A0K8P797</accession>